<proteinExistence type="predicted"/>
<dbReference type="Proteomes" id="UP000693972">
    <property type="component" value="Unassembled WGS sequence"/>
</dbReference>
<sequence length="137" mass="14299">MTTDRHTDFNDHPKRDVAPSPARVLAVALSRDALAQTPRHVLAPDAEMVLSALAQVGARDVTGPDAPGLILAPLTAKGFDAMDLLATLTQAGFGDRVLVLAPHVPDVPLVRADVLAQAPTLNVDVIALDGSSALHLH</sequence>
<dbReference type="EMBL" id="JAIMBW010000001">
    <property type="protein sequence ID" value="MBY4892166.1"/>
    <property type="molecule type" value="Genomic_DNA"/>
</dbReference>
<keyword evidence="3" id="KW-1185">Reference proteome</keyword>
<evidence type="ECO:0000313" key="3">
    <source>
        <dbReference type="Proteomes" id="UP000693972"/>
    </source>
</evidence>
<evidence type="ECO:0000313" key="1">
    <source>
        <dbReference type="EMBL" id="MBY4892166.1"/>
    </source>
</evidence>
<accession>A0A975TWE6</accession>
<dbReference type="EMBL" id="CP078073">
    <property type="protein sequence ID" value="QXL88923.1"/>
    <property type="molecule type" value="Genomic_DNA"/>
</dbReference>
<gene>
    <name evidence="1" type="ORF">KUL25_05250</name>
    <name evidence="2" type="ORF">KUL25_05255</name>
</gene>
<name>A0A975TWE6_9RHOB</name>
<dbReference type="AlphaFoldDB" id="A0A975TWE6"/>
<evidence type="ECO:0000313" key="2">
    <source>
        <dbReference type="EMBL" id="QXL88923.1"/>
    </source>
</evidence>
<dbReference type="RefSeq" id="WP_257891983.1">
    <property type="nucleotide sequence ID" value="NZ_JAIMBW010000001.1"/>
</dbReference>
<organism evidence="2">
    <name type="scientific">Gymnodinialimonas phycosphaerae</name>
    <dbReference type="NCBI Taxonomy" id="2841589"/>
    <lineage>
        <taxon>Bacteria</taxon>
        <taxon>Pseudomonadati</taxon>
        <taxon>Pseudomonadota</taxon>
        <taxon>Alphaproteobacteria</taxon>
        <taxon>Rhodobacterales</taxon>
        <taxon>Paracoccaceae</taxon>
        <taxon>Gymnodinialimonas</taxon>
    </lineage>
</organism>
<reference evidence="2 3" key="1">
    <citation type="submission" date="2021-07" db="EMBL/GenBank/DDBJ databases">
        <title>Karlodiniumbacter phycospheric gen. nov., sp. nov., a phycosphere bacterium isolated from karlodinium veneficum.</title>
        <authorList>
            <person name="Peng Y."/>
            <person name="Jiang L."/>
            <person name="Lee J."/>
        </authorList>
    </citation>
    <scope>NUCLEOTIDE SEQUENCE</scope>
    <source>
        <strain evidence="2 3">N5</strain>
    </source>
</reference>
<protein>
    <submittedName>
        <fullName evidence="2">Uncharacterized protein</fullName>
    </submittedName>
</protein>